<feature type="compositionally biased region" description="Basic residues" evidence="1">
    <location>
        <begin position="128"/>
        <end position="139"/>
    </location>
</feature>
<gene>
    <name evidence="2" type="ORF">GGR89_002057</name>
</gene>
<proteinExistence type="predicted"/>
<sequence length="202" mass="23470">MGLCQWRRGSARSRRDRALRLGHVPVRRRRTPPTGPPRRTCHRRRAERYQAEPRPASPILGRGHGRSRWRRHGGRRSRYRLDGRRGSGRPGHGRRRSRRRRRRGSGASRHSRRPPRMRRDVRDDYRLHQRRCCRRRRRSGTGSRRGGQTKPLREDAGNGLRRAIASGRVLGPSGRSERTDHDQPKCCALPTPAHAPALICRS</sequence>
<feature type="compositionally biased region" description="Basic residues" evidence="1">
    <location>
        <begin position="91"/>
        <end position="116"/>
    </location>
</feature>
<feature type="compositionally biased region" description="Low complexity" evidence="1">
    <location>
        <begin position="140"/>
        <end position="149"/>
    </location>
</feature>
<reference evidence="2 3" key="1">
    <citation type="submission" date="2020-03" db="EMBL/GenBank/DDBJ databases">
        <title>Genomic Encyclopedia of Type Strains, Phase IV (KMG-IV): sequencing the most valuable type-strain genomes for metagenomic binning, comparative biology and taxonomic classification.</title>
        <authorList>
            <person name="Goeker M."/>
        </authorList>
    </citation>
    <scope>NUCLEOTIDE SEQUENCE [LARGE SCALE GENOMIC DNA]</scope>
    <source>
        <strain evidence="2 3">DSM 7225</strain>
    </source>
</reference>
<evidence type="ECO:0000256" key="1">
    <source>
        <dbReference type="SAM" id="MobiDB-lite"/>
    </source>
</evidence>
<evidence type="ECO:0000313" key="3">
    <source>
        <dbReference type="Proteomes" id="UP000531251"/>
    </source>
</evidence>
<accession>A0A7X6BDI0</accession>
<protein>
    <submittedName>
        <fullName evidence="2">Uncharacterized protein</fullName>
    </submittedName>
</protein>
<keyword evidence="3" id="KW-1185">Reference proteome</keyword>
<feature type="compositionally biased region" description="Basic residues" evidence="1">
    <location>
        <begin position="63"/>
        <end position="78"/>
    </location>
</feature>
<comment type="caution">
    <text evidence="2">The sequence shown here is derived from an EMBL/GenBank/DDBJ whole genome shotgun (WGS) entry which is preliminary data.</text>
</comment>
<organism evidence="2 3">
    <name type="scientific">Sphingomonas trueperi</name>
    <dbReference type="NCBI Taxonomy" id="53317"/>
    <lineage>
        <taxon>Bacteria</taxon>
        <taxon>Pseudomonadati</taxon>
        <taxon>Pseudomonadota</taxon>
        <taxon>Alphaproteobacteria</taxon>
        <taxon>Sphingomonadales</taxon>
        <taxon>Sphingomonadaceae</taxon>
        <taxon>Sphingomonas</taxon>
    </lineage>
</organism>
<dbReference type="AlphaFoldDB" id="A0A7X6BDI0"/>
<dbReference type="Proteomes" id="UP000531251">
    <property type="component" value="Unassembled WGS sequence"/>
</dbReference>
<name>A0A7X6BDI0_9SPHN</name>
<evidence type="ECO:0000313" key="2">
    <source>
        <dbReference type="EMBL" id="NJB97742.1"/>
    </source>
</evidence>
<feature type="compositionally biased region" description="Basic and acidic residues" evidence="1">
    <location>
        <begin position="117"/>
        <end position="127"/>
    </location>
</feature>
<dbReference type="EMBL" id="JAATJB010000005">
    <property type="protein sequence ID" value="NJB97742.1"/>
    <property type="molecule type" value="Genomic_DNA"/>
</dbReference>
<feature type="region of interest" description="Disordered" evidence="1">
    <location>
        <begin position="21"/>
        <end position="188"/>
    </location>
</feature>
<feature type="compositionally biased region" description="Basic and acidic residues" evidence="1">
    <location>
        <begin position="175"/>
        <end position="184"/>
    </location>
</feature>